<proteinExistence type="predicted"/>
<evidence type="ECO:0000313" key="2">
    <source>
        <dbReference type="EMBL" id="KAH0553165.1"/>
    </source>
</evidence>
<keyword evidence="3" id="KW-1185">Reference proteome</keyword>
<feature type="region of interest" description="Disordered" evidence="1">
    <location>
        <begin position="61"/>
        <end position="83"/>
    </location>
</feature>
<dbReference type="Proteomes" id="UP000750711">
    <property type="component" value="Unassembled WGS sequence"/>
</dbReference>
<evidence type="ECO:0000256" key="1">
    <source>
        <dbReference type="SAM" id="MobiDB-lite"/>
    </source>
</evidence>
<dbReference type="EMBL" id="JAGHQM010001569">
    <property type="protein sequence ID" value="KAH0553165.1"/>
    <property type="molecule type" value="Genomic_DNA"/>
</dbReference>
<protein>
    <submittedName>
        <fullName evidence="2">Uncharacterized protein</fullName>
    </submittedName>
</protein>
<name>A0A9P8IGM1_9PEZI</name>
<accession>A0A9P8IGM1</accession>
<comment type="caution">
    <text evidence="2">The sequence shown here is derived from an EMBL/GenBank/DDBJ whole genome shotgun (WGS) entry which is preliminary data.</text>
</comment>
<sequence length="83" mass="9598">MSRALRGRELVPRRLKKPKEEPRQPAINICRISAAVFYLNLKKKENICFATSILEIDRELKARAPDQPESDSPKARRPNETKL</sequence>
<gene>
    <name evidence="2" type="ORF">GP486_006651</name>
</gene>
<evidence type="ECO:0000313" key="3">
    <source>
        <dbReference type="Proteomes" id="UP000750711"/>
    </source>
</evidence>
<organism evidence="2 3">
    <name type="scientific">Trichoglossum hirsutum</name>
    <dbReference type="NCBI Taxonomy" id="265104"/>
    <lineage>
        <taxon>Eukaryota</taxon>
        <taxon>Fungi</taxon>
        <taxon>Dikarya</taxon>
        <taxon>Ascomycota</taxon>
        <taxon>Pezizomycotina</taxon>
        <taxon>Geoglossomycetes</taxon>
        <taxon>Geoglossales</taxon>
        <taxon>Geoglossaceae</taxon>
        <taxon>Trichoglossum</taxon>
    </lineage>
</organism>
<dbReference type="AlphaFoldDB" id="A0A9P8IGM1"/>
<reference evidence="2" key="1">
    <citation type="submission" date="2021-03" db="EMBL/GenBank/DDBJ databases">
        <title>Comparative genomics and phylogenomic investigation of the class Geoglossomycetes provide insights into ecological specialization and systematics.</title>
        <authorList>
            <person name="Melie T."/>
            <person name="Pirro S."/>
            <person name="Miller A.N."/>
            <person name="Quandt A."/>
        </authorList>
    </citation>
    <scope>NUCLEOTIDE SEQUENCE</scope>
    <source>
        <strain evidence="2">CAQ_001_2017</strain>
    </source>
</reference>
<feature type="region of interest" description="Disordered" evidence="1">
    <location>
        <begin position="1"/>
        <end position="22"/>
    </location>
</feature>